<reference evidence="3 4" key="1">
    <citation type="journal article" date="2010" name="J. Bacteriol.">
        <title>Genome sequences of Pelagibaca bermudensis HTCC2601T and Maritimibacter alkaliphilus HTCC2654T, the type strains of two marine Roseobacter genera.</title>
        <authorList>
            <person name="Thrash J.C."/>
            <person name="Cho J.C."/>
            <person name="Ferriera S."/>
            <person name="Johnson J."/>
            <person name="Vergin K.L."/>
            <person name="Giovannoni S.J."/>
        </authorList>
    </citation>
    <scope>NUCLEOTIDE SEQUENCE [LARGE SCALE GENOMIC DNA]</scope>
    <source>
        <strain evidence="4">DSM 26914 / JCM 13377 / KCTC 12554 / HTCC2601</strain>
    </source>
</reference>
<dbReference type="PANTHER" id="PTHR37828">
    <property type="entry name" value="GSR2449 PROTEIN"/>
    <property type="match status" value="1"/>
</dbReference>
<dbReference type="eggNOG" id="COG2350">
    <property type="taxonomic scope" value="Bacteria"/>
</dbReference>
<dbReference type="InterPro" id="IPR011008">
    <property type="entry name" value="Dimeric_a/b-barrel"/>
</dbReference>
<dbReference type="AlphaFoldDB" id="Q0FV62"/>
<dbReference type="OrthoDB" id="9814407at2"/>
<dbReference type="STRING" id="314265.R2601_14900"/>
<dbReference type="InterPro" id="IPR005545">
    <property type="entry name" value="YCII"/>
</dbReference>
<dbReference type="PANTHER" id="PTHR37828:SF1">
    <property type="entry name" value="YCII-RELATED DOMAIN-CONTAINING PROTEIN"/>
    <property type="match status" value="1"/>
</dbReference>
<evidence type="ECO:0000313" key="3">
    <source>
        <dbReference type="EMBL" id="EAU48264.1"/>
    </source>
</evidence>
<keyword evidence="4" id="KW-1185">Reference proteome</keyword>
<dbReference type="Proteomes" id="UP000006230">
    <property type="component" value="Unassembled WGS sequence"/>
</dbReference>
<organism evidence="3 4">
    <name type="scientific">Salipiger bermudensis (strain DSM 26914 / JCM 13377 / KCTC 12554 / HTCC2601)</name>
    <name type="common">Pelagibaca bermudensis</name>
    <dbReference type="NCBI Taxonomy" id="314265"/>
    <lineage>
        <taxon>Bacteria</taxon>
        <taxon>Pseudomonadati</taxon>
        <taxon>Pseudomonadota</taxon>
        <taxon>Alphaproteobacteria</taxon>
        <taxon>Rhodobacterales</taxon>
        <taxon>Roseobacteraceae</taxon>
        <taxon>Salipiger</taxon>
    </lineage>
</organism>
<accession>Q0FV62</accession>
<protein>
    <recommendedName>
        <fullName evidence="2">YCII-related domain-containing protein</fullName>
    </recommendedName>
</protein>
<dbReference type="RefSeq" id="WP_007795748.1">
    <property type="nucleotide sequence ID" value="NZ_DS022276.1"/>
</dbReference>
<name>Q0FV62_SALBH</name>
<dbReference type="Pfam" id="PF03795">
    <property type="entry name" value="YCII"/>
    <property type="match status" value="1"/>
</dbReference>
<dbReference type="EMBL" id="AATQ01000002">
    <property type="protein sequence ID" value="EAU48264.1"/>
    <property type="molecule type" value="Genomic_DNA"/>
</dbReference>
<dbReference type="GeneID" id="92505185"/>
<dbReference type="Gene3D" id="3.30.70.1060">
    <property type="entry name" value="Dimeric alpha+beta barrel"/>
    <property type="match status" value="1"/>
</dbReference>
<proteinExistence type="inferred from homology"/>
<evidence type="ECO:0000313" key="4">
    <source>
        <dbReference type="Proteomes" id="UP000006230"/>
    </source>
</evidence>
<comment type="caution">
    <text evidence="3">The sequence shown here is derived from an EMBL/GenBank/DDBJ whole genome shotgun (WGS) entry which is preliminary data.</text>
</comment>
<evidence type="ECO:0000256" key="1">
    <source>
        <dbReference type="ARBA" id="ARBA00007689"/>
    </source>
</evidence>
<sequence length="100" mass="10728">MGVIPEGHTLFVVDIEYVVPFEQIEPVLEPHMAFVKQGYADGHFLCSGPKNPRTGGIVIAIGETLAAIEALMAEDPFVSAGVVKVQITEFAASNRHPVLV</sequence>
<evidence type="ECO:0000259" key="2">
    <source>
        <dbReference type="Pfam" id="PF03795"/>
    </source>
</evidence>
<dbReference type="HOGENOM" id="CLU_110355_6_2_5"/>
<gene>
    <name evidence="3" type="ORF">R2601_14900</name>
</gene>
<comment type="similarity">
    <text evidence="1">Belongs to the YciI family.</text>
</comment>
<feature type="domain" description="YCII-related" evidence="2">
    <location>
        <begin position="14"/>
        <end position="90"/>
    </location>
</feature>
<dbReference type="SUPFAM" id="SSF54909">
    <property type="entry name" value="Dimeric alpha+beta barrel"/>
    <property type="match status" value="1"/>
</dbReference>